<dbReference type="GO" id="GO:0000976">
    <property type="term" value="F:transcription cis-regulatory region binding"/>
    <property type="evidence" value="ECO:0007669"/>
    <property type="project" value="TreeGrafter"/>
</dbReference>
<proteinExistence type="predicted"/>
<feature type="domain" description="HTH tetR-type" evidence="5">
    <location>
        <begin position="16"/>
        <end position="76"/>
    </location>
</feature>
<dbReference type="PANTHER" id="PTHR30055">
    <property type="entry name" value="HTH-TYPE TRANSCRIPTIONAL REGULATOR RUTR"/>
    <property type="match status" value="1"/>
</dbReference>
<evidence type="ECO:0000256" key="3">
    <source>
        <dbReference type="ARBA" id="ARBA00023163"/>
    </source>
</evidence>
<dbReference type="PROSITE" id="PS01081">
    <property type="entry name" value="HTH_TETR_1"/>
    <property type="match status" value="1"/>
</dbReference>
<dbReference type="PROSITE" id="PS50977">
    <property type="entry name" value="HTH_TETR_2"/>
    <property type="match status" value="1"/>
</dbReference>
<evidence type="ECO:0000259" key="5">
    <source>
        <dbReference type="PROSITE" id="PS50977"/>
    </source>
</evidence>
<dbReference type="RefSeq" id="WP_145244914.1">
    <property type="nucleotide sequence ID" value="NZ_CP036278.1"/>
</dbReference>
<sequence length="211" mass="23657">MPSTTSKTRRGRPKSTAKGEAILDAARDLMLEHGYSATSLEMIAEKAGVGKPTIYSRFGSKEGLFDAVVARRSLIVEQTIGVLEVLSEDPRVDLMEITMRFQKRALAVQQRRWDRLVIAEAARLPQLAQTLYKAGPDKFFRAITRYIRRQSELGRLNVDTPEVAAEHLFGLLVGIELVRGQMASLPKRTAKYHQKRAEALVDMFMAAYGVH</sequence>
<dbReference type="KEGG" id="amuc:Pan181_00460"/>
<dbReference type="PRINTS" id="PR00455">
    <property type="entry name" value="HTHTETR"/>
</dbReference>
<dbReference type="Pfam" id="PF14246">
    <property type="entry name" value="TetR_C_7"/>
    <property type="match status" value="1"/>
</dbReference>
<keyword evidence="1" id="KW-0805">Transcription regulation</keyword>
<dbReference type="Pfam" id="PF00440">
    <property type="entry name" value="TetR_N"/>
    <property type="match status" value="1"/>
</dbReference>
<dbReference type="InterPro" id="IPR001647">
    <property type="entry name" value="HTH_TetR"/>
</dbReference>
<keyword evidence="7" id="KW-1185">Reference proteome</keyword>
<protein>
    <submittedName>
        <fullName evidence="6">HTH-type transcriptional repressor ComR</fullName>
    </submittedName>
</protein>
<dbReference type="EMBL" id="CP036278">
    <property type="protein sequence ID" value="QDU53868.1"/>
    <property type="molecule type" value="Genomic_DNA"/>
</dbReference>
<keyword evidence="2 4" id="KW-0238">DNA-binding</keyword>
<dbReference type="InterPro" id="IPR039536">
    <property type="entry name" value="TetR_C_Proteobacteria"/>
</dbReference>
<evidence type="ECO:0000256" key="2">
    <source>
        <dbReference type="ARBA" id="ARBA00023125"/>
    </source>
</evidence>
<keyword evidence="3" id="KW-0804">Transcription</keyword>
<dbReference type="Gene3D" id="1.10.357.10">
    <property type="entry name" value="Tetracycline Repressor, domain 2"/>
    <property type="match status" value="1"/>
</dbReference>
<dbReference type="SUPFAM" id="SSF46689">
    <property type="entry name" value="Homeodomain-like"/>
    <property type="match status" value="1"/>
</dbReference>
<accession>A0A518AGL3</accession>
<dbReference type="Proteomes" id="UP000315750">
    <property type="component" value="Chromosome"/>
</dbReference>
<dbReference type="FunFam" id="1.10.10.60:FF:000141">
    <property type="entry name" value="TetR family transcriptional regulator"/>
    <property type="match status" value="1"/>
</dbReference>
<evidence type="ECO:0000313" key="6">
    <source>
        <dbReference type="EMBL" id="QDU53868.1"/>
    </source>
</evidence>
<gene>
    <name evidence="6" type="primary">comR</name>
    <name evidence="6" type="ORF">Pan181_00460</name>
</gene>
<evidence type="ECO:0000256" key="1">
    <source>
        <dbReference type="ARBA" id="ARBA00023015"/>
    </source>
</evidence>
<dbReference type="SUPFAM" id="SSF48498">
    <property type="entry name" value="Tetracyclin repressor-like, C-terminal domain"/>
    <property type="match status" value="1"/>
</dbReference>
<evidence type="ECO:0000313" key="7">
    <source>
        <dbReference type="Proteomes" id="UP000315750"/>
    </source>
</evidence>
<organism evidence="6 7">
    <name type="scientific">Aeoliella mucimassa</name>
    <dbReference type="NCBI Taxonomy" id="2527972"/>
    <lineage>
        <taxon>Bacteria</taxon>
        <taxon>Pseudomonadati</taxon>
        <taxon>Planctomycetota</taxon>
        <taxon>Planctomycetia</taxon>
        <taxon>Pirellulales</taxon>
        <taxon>Lacipirellulaceae</taxon>
        <taxon>Aeoliella</taxon>
    </lineage>
</organism>
<dbReference type="AlphaFoldDB" id="A0A518AGL3"/>
<dbReference type="GO" id="GO:0003700">
    <property type="term" value="F:DNA-binding transcription factor activity"/>
    <property type="evidence" value="ECO:0007669"/>
    <property type="project" value="TreeGrafter"/>
</dbReference>
<dbReference type="InterPro" id="IPR023772">
    <property type="entry name" value="DNA-bd_HTH_TetR-type_CS"/>
</dbReference>
<dbReference type="PANTHER" id="PTHR30055:SF146">
    <property type="entry name" value="HTH-TYPE TRANSCRIPTIONAL DUAL REGULATOR CECR"/>
    <property type="match status" value="1"/>
</dbReference>
<evidence type="ECO:0000256" key="4">
    <source>
        <dbReference type="PROSITE-ProRule" id="PRU00335"/>
    </source>
</evidence>
<dbReference type="InterPro" id="IPR036271">
    <property type="entry name" value="Tet_transcr_reg_TetR-rel_C_sf"/>
</dbReference>
<reference evidence="6 7" key="1">
    <citation type="submission" date="2019-02" db="EMBL/GenBank/DDBJ databases">
        <title>Deep-cultivation of Planctomycetes and their phenomic and genomic characterization uncovers novel biology.</title>
        <authorList>
            <person name="Wiegand S."/>
            <person name="Jogler M."/>
            <person name="Boedeker C."/>
            <person name="Pinto D."/>
            <person name="Vollmers J."/>
            <person name="Rivas-Marin E."/>
            <person name="Kohn T."/>
            <person name="Peeters S.H."/>
            <person name="Heuer A."/>
            <person name="Rast P."/>
            <person name="Oberbeckmann S."/>
            <person name="Bunk B."/>
            <person name="Jeske O."/>
            <person name="Meyerdierks A."/>
            <person name="Storesund J.E."/>
            <person name="Kallscheuer N."/>
            <person name="Luecker S."/>
            <person name="Lage O.M."/>
            <person name="Pohl T."/>
            <person name="Merkel B.J."/>
            <person name="Hornburger P."/>
            <person name="Mueller R.-W."/>
            <person name="Bruemmer F."/>
            <person name="Labrenz M."/>
            <person name="Spormann A.M."/>
            <person name="Op den Camp H."/>
            <person name="Overmann J."/>
            <person name="Amann R."/>
            <person name="Jetten M.S.M."/>
            <person name="Mascher T."/>
            <person name="Medema M.H."/>
            <person name="Devos D.P."/>
            <person name="Kaster A.-K."/>
            <person name="Ovreas L."/>
            <person name="Rohde M."/>
            <person name="Galperin M.Y."/>
            <person name="Jogler C."/>
        </authorList>
    </citation>
    <scope>NUCLEOTIDE SEQUENCE [LARGE SCALE GENOMIC DNA]</scope>
    <source>
        <strain evidence="6 7">Pan181</strain>
    </source>
</reference>
<name>A0A518AGL3_9BACT</name>
<feature type="DNA-binding region" description="H-T-H motif" evidence="4">
    <location>
        <begin position="39"/>
        <end position="58"/>
    </location>
</feature>
<dbReference type="InterPro" id="IPR009057">
    <property type="entry name" value="Homeodomain-like_sf"/>
</dbReference>
<dbReference type="InterPro" id="IPR050109">
    <property type="entry name" value="HTH-type_TetR-like_transc_reg"/>
</dbReference>
<dbReference type="OrthoDB" id="9809994at2"/>